<dbReference type="CDD" id="cd00305">
    <property type="entry name" value="Cu-Zn_Superoxide_Dismutase"/>
    <property type="match status" value="1"/>
</dbReference>
<evidence type="ECO:0000256" key="4">
    <source>
        <dbReference type="SAM" id="MobiDB-lite"/>
    </source>
</evidence>
<proteinExistence type="inferred from homology"/>
<dbReference type="RefSeq" id="WP_054796461.1">
    <property type="nucleotide sequence ID" value="NZ_JARTHJ010000236.1"/>
</dbReference>
<keyword evidence="3" id="KW-0862">Zinc</keyword>
<dbReference type="EC" id="1.15.1.1" evidence="3"/>
<comment type="catalytic activity">
    <reaction evidence="3">
        <text>2 superoxide + 2 H(+) = H2O2 + O2</text>
        <dbReference type="Rhea" id="RHEA:20696"/>
        <dbReference type="ChEBI" id="CHEBI:15378"/>
        <dbReference type="ChEBI" id="CHEBI:15379"/>
        <dbReference type="ChEBI" id="CHEBI:16240"/>
        <dbReference type="ChEBI" id="CHEBI:18421"/>
        <dbReference type="EC" id="1.15.1.1"/>
    </reaction>
</comment>
<dbReference type="EMBL" id="WNZX01000002">
    <property type="protein sequence ID" value="MUG69663.1"/>
    <property type="molecule type" value="Genomic_DNA"/>
</dbReference>
<keyword evidence="3" id="KW-0479">Metal-binding</keyword>
<dbReference type="PROSITE" id="PS51257">
    <property type="entry name" value="PROKAR_LIPOPROTEIN"/>
    <property type="match status" value="1"/>
</dbReference>
<comment type="similarity">
    <text evidence="1 3">Belongs to the Cu-Zn superoxide dismutase family.</text>
</comment>
<gene>
    <name evidence="6" type="ORF">GNP93_03115</name>
</gene>
<name>A0A7X2Z7E1_9BACL</name>
<comment type="caution">
    <text evidence="6">The sequence shown here is derived from an EMBL/GenBank/DDBJ whole genome shotgun (WGS) entry which is preliminary data.</text>
</comment>
<evidence type="ECO:0000313" key="6">
    <source>
        <dbReference type="EMBL" id="MUG69663.1"/>
    </source>
</evidence>
<dbReference type="InterPro" id="IPR018152">
    <property type="entry name" value="SOD_Cu/Zn_BS"/>
</dbReference>
<dbReference type="GO" id="GO:0004784">
    <property type="term" value="F:superoxide dismutase activity"/>
    <property type="evidence" value="ECO:0007669"/>
    <property type="project" value="UniProtKB-EC"/>
</dbReference>
<dbReference type="Gene3D" id="2.60.40.200">
    <property type="entry name" value="Superoxide dismutase, copper/zinc binding domain"/>
    <property type="match status" value="1"/>
</dbReference>
<dbReference type="AlphaFoldDB" id="A0A7X2Z7E1"/>
<dbReference type="InterPro" id="IPR024134">
    <property type="entry name" value="SOD_Cu/Zn_/chaperone"/>
</dbReference>
<reference evidence="6 7" key="1">
    <citation type="submission" date="2019-11" db="EMBL/GenBank/DDBJ databases">
        <title>Draft genome sequences of five Paenibacillus species of dairy origin.</title>
        <authorList>
            <person name="Olajide A.M."/>
            <person name="Chen S."/>
            <person name="Lapointe G."/>
        </authorList>
    </citation>
    <scope>NUCLEOTIDE SEQUENCE [LARGE SCALE GENOMIC DNA]</scope>
    <source>
        <strain evidence="6 7">2CS3</strain>
    </source>
</reference>
<accession>A0A7X2Z7E1</accession>
<keyword evidence="3" id="KW-0560">Oxidoreductase</keyword>
<feature type="region of interest" description="Disordered" evidence="4">
    <location>
        <begin position="117"/>
        <end position="137"/>
    </location>
</feature>
<keyword evidence="3" id="KW-0186">Copper</keyword>
<dbReference type="GO" id="GO:0005507">
    <property type="term" value="F:copper ion binding"/>
    <property type="evidence" value="ECO:0007669"/>
    <property type="project" value="InterPro"/>
</dbReference>
<dbReference type="PROSITE" id="PS00332">
    <property type="entry name" value="SOD_CU_ZN_2"/>
    <property type="match status" value="1"/>
</dbReference>
<comment type="cofactor">
    <cofactor evidence="3">
        <name>Cu cation</name>
        <dbReference type="ChEBI" id="CHEBI:23378"/>
    </cofactor>
    <text evidence="3">Binds 1 copper ion per subunit.</text>
</comment>
<dbReference type="PRINTS" id="PR00068">
    <property type="entry name" value="CUZNDISMTASE"/>
</dbReference>
<dbReference type="Pfam" id="PF00080">
    <property type="entry name" value="Sod_Cu"/>
    <property type="match status" value="1"/>
</dbReference>
<protein>
    <recommendedName>
        <fullName evidence="3">Superoxide dismutase [Cu-Zn]</fullName>
        <ecNumber evidence="3">1.15.1.1</ecNumber>
    </recommendedName>
</protein>
<organism evidence="6 7">
    <name type="scientific">Paenibacillus validus</name>
    <dbReference type="NCBI Taxonomy" id="44253"/>
    <lineage>
        <taxon>Bacteria</taxon>
        <taxon>Bacillati</taxon>
        <taxon>Bacillota</taxon>
        <taxon>Bacilli</taxon>
        <taxon>Bacillales</taxon>
        <taxon>Paenibacillaceae</taxon>
        <taxon>Paenibacillus</taxon>
    </lineage>
</organism>
<comment type="function">
    <text evidence="2">Destroys radicals which are normally produced within the cells and which are toxic to biological systems. May play a role in favoring mycobacterial survival in phagocytes.</text>
</comment>
<evidence type="ECO:0000256" key="3">
    <source>
        <dbReference type="RuleBase" id="RU000393"/>
    </source>
</evidence>
<evidence type="ECO:0000259" key="5">
    <source>
        <dbReference type="Pfam" id="PF00080"/>
    </source>
</evidence>
<feature type="domain" description="Superoxide dismutase copper/zinc binding" evidence="5">
    <location>
        <begin position="70"/>
        <end position="202"/>
    </location>
</feature>
<evidence type="ECO:0000256" key="1">
    <source>
        <dbReference type="ARBA" id="ARBA00010457"/>
    </source>
</evidence>
<comment type="cofactor">
    <cofactor evidence="3">
        <name>Zn(2+)</name>
        <dbReference type="ChEBI" id="CHEBI:29105"/>
    </cofactor>
    <text evidence="3">Binds 1 zinc ion per subunit.</text>
</comment>
<evidence type="ECO:0000256" key="2">
    <source>
        <dbReference type="ARBA" id="ARBA00024900"/>
    </source>
</evidence>
<dbReference type="SUPFAM" id="SSF49329">
    <property type="entry name" value="Cu,Zn superoxide dismutase-like"/>
    <property type="match status" value="1"/>
</dbReference>
<sequence length="205" mass="20816">MNKSMLGLCIAVVTMLIASGCERLSVPWIGADAKARHGHETQQPDDSTAVMAKEAKPVSINMIGTKGTTVGTATLTQTAEGLRIRLEASGLTPGEHGFHVHETGACAAPDFTTAGGHFNPDGHAHGLESSSGPHAGDLPNLVADQQGVVKAEVVAKSLTLEKDKPNSVSKAGGTALIIHEKADDNKTGPSGNAGARVACGVISAG</sequence>
<dbReference type="InterPro" id="IPR036423">
    <property type="entry name" value="SOD-like_Cu/Zn_dom_sf"/>
</dbReference>
<dbReference type="Proteomes" id="UP000450917">
    <property type="component" value="Unassembled WGS sequence"/>
</dbReference>
<dbReference type="PANTHER" id="PTHR10003">
    <property type="entry name" value="SUPEROXIDE DISMUTASE CU-ZN -RELATED"/>
    <property type="match status" value="1"/>
</dbReference>
<keyword evidence="7" id="KW-1185">Reference proteome</keyword>
<evidence type="ECO:0000313" key="7">
    <source>
        <dbReference type="Proteomes" id="UP000450917"/>
    </source>
</evidence>
<dbReference type="InterPro" id="IPR001424">
    <property type="entry name" value="SOD_Cu_Zn_dom"/>
</dbReference>